<dbReference type="GO" id="GO:0004525">
    <property type="term" value="F:ribonuclease III activity"/>
    <property type="evidence" value="ECO:0007669"/>
    <property type="project" value="UniProtKB-UniRule"/>
</dbReference>
<dbReference type="SMART" id="SM00535">
    <property type="entry name" value="RIBOc"/>
    <property type="match status" value="1"/>
</dbReference>
<keyword evidence="5 9" id="KW-0540">Nuclease</keyword>
<evidence type="ECO:0000259" key="11">
    <source>
        <dbReference type="PROSITE" id="PS50142"/>
    </source>
</evidence>
<keyword evidence="9" id="KW-0460">Magnesium</keyword>
<dbReference type="GO" id="GO:0008033">
    <property type="term" value="P:tRNA processing"/>
    <property type="evidence" value="ECO:0007669"/>
    <property type="project" value="UniProtKB-KW"/>
</dbReference>
<dbReference type="Pfam" id="PF14622">
    <property type="entry name" value="Ribonucleas_3_3"/>
    <property type="match status" value="1"/>
</dbReference>
<feature type="active site" evidence="9">
    <location>
        <position position="143"/>
    </location>
</feature>
<dbReference type="GO" id="GO:0046872">
    <property type="term" value="F:metal ion binding"/>
    <property type="evidence" value="ECO:0007669"/>
    <property type="project" value="UniProtKB-KW"/>
</dbReference>
<reference evidence="13" key="1">
    <citation type="submission" date="2016-10" db="EMBL/GenBank/DDBJ databases">
        <authorList>
            <person name="Wegmann U."/>
        </authorList>
    </citation>
    <scope>NUCLEOTIDE SEQUENCE [LARGE SCALE GENOMIC DNA]</scope>
</reference>
<keyword evidence="7 9" id="KW-0378">Hydrolase</keyword>
<keyword evidence="4 9" id="KW-0507">mRNA processing</keyword>
<accession>A0A1K1LBU1</accession>
<proteinExistence type="inferred from homology"/>
<dbReference type="NCBIfam" id="TIGR02191">
    <property type="entry name" value="RNaseIII"/>
    <property type="match status" value="1"/>
</dbReference>
<feature type="domain" description="DRBM" evidence="10">
    <location>
        <begin position="182"/>
        <end position="251"/>
    </location>
</feature>
<dbReference type="GO" id="GO:0006364">
    <property type="term" value="P:rRNA processing"/>
    <property type="evidence" value="ECO:0007669"/>
    <property type="project" value="UniProtKB-UniRule"/>
</dbReference>
<dbReference type="PROSITE" id="PS00517">
    <property type="entry name" value="RNASE_3_1"/>
    <property type="match status" value="1"/>
</dbReference>
<feature type="active site" evidence="9">
    <location>
        <position position="71"/>
    </location>
</feature>
<evidence type="ECO:0000256" key="7">
    <source>
        <dbReference type="ARBA" id="ARBA00022801"/>
    </source>
</evidence>
<feature type="binding site" evidence="9">
    <location>
        <position position="143"/>
    </location>
    <ligand>
        <name>Mg(2+)</name>
        <dbReference type="ChEBI" id="CHEBI:18420"/>
    </ligand>
</feature>
<dbReference type="HAMAP" id="MF_00104">
    <property type="entry name" value="RNase_III"/>
    <property type="match status" value="1"/>
</dbReference>
<keyword evidence="3 9" id="KW-0698">rRNA processing</keyword>
<dbReference type="InterPro" id="IPR036389">
    <property type="entry name" value="RNase_III_sf"/>
</dbReference>
<dbReference type="PANTHER" id="PTHR11207">
    <property type="entry name" value="RIBONUCLEASE III"/>
    <property type="match status" value="1"/>
</dbReference>
<dbReference type="SUPFAM" id="SSF54768">
    <property type="entry name" value="dsRNA-binding domain-like"/>
    <property type="match status" value="1"/>
</dbReference>
<evidence type="ECO:0000313" key="12">
    <source>
        <dbReference type="EMBL" id="SFV72173.1"/>
    </source>
</evidence>
<feature type="binding site" evidence="9">
    <location>
        <position position="140"/>
    </location>
    <ligand>
        <name>Mg(2+)</name>
        <dbReference type="ChEBI" id="CHEBI:18420"/>
    </ligand>
</feature>
<comment type="cofactor">
    <cofactor evidence="9">
        <name>Mg(2+)</name>
        <dbReference type="ChEBI" id="CHEBI:18420"/>
    </cofactor>
</comment>
<dbReference type="InterPro" id="IPR011907">
    <property type="entry name" value="RNase_III"/>
</dbReference>
<dbReference type="PANTHER" id="PTHR11207:SF0">
    <property type="entry name" value="RIBONUCLEASE 3"/>
    <property type="match status" value="1"/>
</dbReference>
<dbReference type="GO" id="GO:0005737">
    <property type="term" value="C:cytoplasm"/>
    <property type="evidence" value="ECO:0007669"/>
    <property type="project" value="UniProtKB-SubCell"/>
</dbReference>
<dbReference type="Proteomes" id="UP000186323">
    <property type="component" value="Chromosome I"/>
</dbReference>
<evidence type="ECO:0000256" key="3">
    <source>
        <dbReference type="ARBA" id="ARBA00022552"/>
    </source>
</evidence>
<dbReference type="GO" id="GO:0006397">
    <property type="term" value="P:mRNA processing"/>
    <property type="evidence" value="ECO:0007669"/>
    <property type="project" value="UniProtKB-UniRule"/>
</dbReference>
<dbReference type="SMART" id="SM00358">
    <property type="entry name" value="DSRM"/>
    <property type="match status" value="1"/>
</dbReference>
<comment type="function">
    <text evidence="9">Digests double-stranded RNA. Involved in the processing of primary rRNA transcript to yield the immediate precursors to the large and small rRNAs (23S and 16S). Processes some mRNAs, and tRNAs when they are encoded in the rRNA operon. Processes pre-crRNA and tracrRNA of type II CRISPR loci if present in the organism.</text>
</comment>
<dbReference type="Gene3D" id="3.30.160.20">
    <property type="match status" value="1"/>
</dbReference>
<evidence type="ECO:0000313" key="13">
    <source>
        <dbReference type="Proteomes" id="UP000186323"/>
    </source>
</evidence>
<keyword evidence="13" id="KW-1185">Reference proteome</keyword>
<dbReference type="Gene3D" id="1.10.1520.10">
    <property type="entry name" value="Ribonuclease III domain"/>
    <property type="match status" value="1"/>
</dbReference>
<dbReference type="Pfam" id="PF00035">
    <property type="entry name" value="dsrm"/>
    <property type="match status" value="1"/>
</dbReference>
<keyword evidence="9" id="KW-0479">Metal-binding</keyword>
<protein>
    <recommendedName>
        <fullName evidence="9">Ribonuclease 3</fullName>
        <ecNumber evidence="9">3.1.26.3</ecNumber>
    </recommendedName>
    <alternativeName>
        <fullName evidence="9">Ribonuclease III</fullName>
        <shortName evidence="9">RNase III</shortName>
    </alternativeName>
</protein>
<dbReference type="GO" id="GO:0010468">
    <property type="term" value="P:regulation of gene expression"/>
    <property type="evidence" value="ECO:0007669"/>
    <property type="project" value="TreeGrafter"/>
</dbReference>
<keyword evidence="9" id="KW-0819">tRNA processing</keyword>
<evidence type="ECO:0000256" key="6">
    <source>
        <dbReference type="ARBA" id="ARBA00022759"/>
    </source>
</evidence>
<dbReference type="PROSITE" id="PS50137">
    <property type="entry name" value="DS_RBD"/>
    <property type="match status" value="1"/>
</dbReference>
<dbReference type="CDD" id="cd00593">
    <property type="entry name" value="RIBOc"/>
    <property type="match status" value="1"/>
</dbReference>
<comment type="similarity">
    <text evidence="2">Belongs to the ribonuclease III family.</text>
</comment>
<evidence type="ECO:0000256" key="9">
    <source>
        <dbReference type="HAMAP-Rule" id="MF_00104"/>
    </source>
</evidence>
<evidence type="ECO:0000256" key="4">
    <source>
        <dbReference type="ARBA" id="ARBA00022664"/>
    </source>
</evidence>
<feature type="binding site" evidence="9">
    <location>
        <position position="67"/>
    </location>
    <ligand>
        <name>Mg(2+)</name>
        <dbReference type="ChEBI" id="CHEBI:18420"/>
    </ligand>
</feature>
<gene>
    <name evidence="9" type="primary">rnc</name>
    <name evidence="12" type="ORF">DESPIGER_0280</name>
</gene>
<name>A0A1K1LBU1_9BACT</name>
<dbReference type="InterPro" id="IPR000999">
    <property type="entry name" value="RNase_III_dom"/>
</dbReference>
<dbReference type="GO" id="GO:0003725">
    <property type="term" value="F:double-stranded RNA binding"/>
    <property type="evidence" value="ECO:0007669"/>
    <property type="project" value="TreeGrafter"/>
</dbReference>
<dbReference type="InterPro" id="IPR014720">
    <property type="entry name" value="dsRBD_dom"/>
</dbReference>
<dbReference type="GO" id="GO:0019843">
    <property type="term" value="F:rRNA binding"/>
    <property type="evidence" value="ECO:0007669"/>
    <property type="project" value="UniProtKB-KW"/>
</dbReference>
<dbReference type="EC" id="3.1.26.3" evidence="9"/>
<evidence type="ECO:0000256" key="2">
    <source>
        <dbReference type="ARBA" id="ARBA00010183"/>
    </source>
</evidence>
<comment type="catalytic activity">
    <reaction evidence="1 9">
        <text>Endonucleolytic cleavage to 5'-phosphomonoester.</text>
        <dbReference type="EC" id="3.1.26.3"/>
    </reaction>
</comment>
<keyword evidence="6 9" id="KW-0255">Endonuclease</keyword>
<evidence type="ECO:0000256" key="5">
    <source>
        <dbReference type="ARBA" id="ARBA00022722"/>
    </source>
</evidence>
<feature type="domain" description="RNase III" evidence="11">
    <location>
        <begin position="26"/>
        <end position="154"/>
    </location>
</feature>
<evidence type="ECO:0000259" key="10">
    <source>
        <dbReference type="PROSITE" id="PS50137"/>
    </source>
</evidence>
<dbReference type="CDD" id="cd10845">
    <property type="entry name" value="DSRM_RNAse_III_family"/>
    <property type="match status" value="1"/>
</dbReference>
<keyword evidence="9" id="KW-0963">Cytoplasm</keyword>
<comment type="subunit">
    <text evidence="9">Homodimer.</text>
</comment>
<keyword evidence="9" id="KW-0699">rRNA-binding</keyword>
<evidence type="ECO:0000256" key="1">
    <source>
        <dbReference type="ARBA" id="ARBA00000109"/>
    </source>
</evidence>
<keyword evidence="8 9" id="KW-0694">RNA-binding</keyword>
<evidence type="ECO:0000256" key="8">
    <source>
        <dbReference type="ARBA" id="ARBA00022884"/>
    </source>
</evidence>
<dbReference type="SUPFAM" id="SSF69065">
    <property type="entry name" value="RNase III domain-like"/>
    <property type="match status" value="1"/>
</dbReference>
<dbReference type="EMBL" id="LT630450">
    <property type="protein sequence ID" value="SFV72173.1"/>
    <property type="molecule type" value="Genomic_DNA"/>
</dbReference>
<dbReference type="PROSITE" id="PS50142">
    <property type="entry name" value="RNASE_3_2"/>
    <property type="match status" value="1"/>
</dbReference>
<organism evidence="12 13">
    <name type="scientific">Desulfovibrio piger</name>
    <dbReference type="NCBI Taxonomy" id="901"/>
    <lineage>
        <taxon>Bacteria</taxon>
        <taxon>Pseudomonadati</taxon>
        <taxon>Thermodesulfobacteriota</taxon>
        <taxon>Desulfovibrionia</taxon>
        <taxon>Desulfovibrionales</taxon>
        <taxon>Desulfovibrionaceae</taxon>
        <taxon>Desulfovibrio</taxon>
    </lineage>
</organism>
<dbReference type="AlphaFoldDB" id="A0A1K1LBU1"/>
<dbReference type="KEGG" id="dpg:DESPIGER_0280"/>
<sequence length="253" mass="28127">MRPEVARLLRMEHSKKFDLSISAADLERIEQILDYHFSRPERVALALTHSSWANEHGLGQAHNERLEFLGDAVLELCISWELFTRFPQAREGDMTRVRSQLVGTTSLAQRARETGIDQLLRLGRGEEQQGGRSRDAVLSDVFEAVLASVYEDGGYAAARKVVLRIFGGLLDEVCVGRPKTKDFKTSLQERSVALFHDRPVYTTLACEGPEHARHFTVQVSLPSGQQFTACGSSCKKAEQEAARLALCALDAQG</sequence>
<comment type="subcellular location">
    <subcellularLocation>
        <location evidence="9">Cytoplasm</location>
    </subcellularLocation>
</comment>
<dbReference type="FunFam" id="1.10.1520.10:FF:000001">
    <property type="entry name" value="Ribonuclease 3"/>
    <property type="match status" value="1"/>
</dbReference>